<dbReference type="RefSeq" id="WP_188422776.1">
    <property type="nucleotide sequence ID" value="NZ_BMDP01000005.1"/>
</dbReference>
<protein>
    <submittedName>
        <fullName evidence="1">Uncharacterized protein</fullName>
    </submittedName>
</protein>
<name>A0A8J3FAE4_9BURK</name>
<dbReference type="EMBL" id="BMDP01000005">
    <property type="protein sequence ID" value="GGI55653.1"/>
    <property type="molecule type" value="Genomic_DNA"/>
</dbReference>
<organism evidence="1 2">
    <name type="scientific">Oxalicibacterium solurbis</name>
    <dbReference type="NCBI Taxonomy" id="69280"/>
    <lineage>
        <taxon>Bacteria</taxon>
        <taxon>Pseudomonadati</taxon>
        <taxon>Pseudomonadota</taxon>
        <taxon>Betaproteobacteria</taxon>
        <taxon>Burkholderiales</taxon>
        <taxon>Oxalobacteraceae</taxon>
        <taxon>Oxalicibacterium</taxon>
    </lineage>
</organism>
<keyword evidence="2" id="KW-1185">Reference proteome</keyword>
<proteinExistence type="predicted"/>
<gene>
    <name evidence="1" type="ORF">GCM10011430_28270</name>
</gene>
<reference evidence="1" key="1">
    <citation type="journal article" date="2014" name="Int. J. Syst. Evol. Microbiol.">
        <title>Complete genome sequence of Corynebacterium casei LMG S-19264T (=DSM 44701T), isolated from a smear-ripened cheese.</title>
        <authorList>
            <consortium name="US DOE Joint Genome Institute (JGI-PGF)"/>
            <person name="Walter F."/>
            <person name="Albersmeier A."/>
            <person name="Kalinowski J."/>
            <person name="Ruckert C."/>
        </authorList>
    </citation>
    <scope>NUCLEOTIDE SEQUENCE</scope>
    <source>
        <strain evidence="1">CCM 7664</strain>
    </source>
</reference>
<comment type="caution">
    <text evidence="1">The sequence shown here is derived from an EMBL/GenBank/DDBJ whole genome shotgun (WGS) entry which is preliminary data.</text>
</comment>
<dbReference type="AlphaFoldDB" id="A0A8J3FAE4"/>
<dbReference type="Proteomes" id="UP000627205">
    <property type="component" value="Unassembled WGS sequence"/>
</dbReference>
<evidence type="ECO:0000313" key="2">
    <source>
        <dbReference type="Proteomes" id="UP000627205"/>
    </source>
</evidence>
<accession>A0A8J3FAE4</accession>
<sequence length="204" mass="23662">MPFLIKSQADTLLRPFFNDFEQIMRAAWQDWRDNRLAAQMQHKRVRAAIVWNQMLAHAKRQFDGREDVTVDTVKEWEGILIDGRIFIRMKKGTDKLLSRNFPTQTALAFHDQDQDLFGGIVRLELLYVLNTAETDIERIVLIQRHKKQIVWSIDLLDEADDRHNVQPLIPLEPAPETGSVADRIIKPKTDQIDKKQYGSSGVDS</sequence>
<reference evidence="1" key="2">
    <citation type="submission" date="2020-09" db="EMBL/GenBank/DDBJ databases">
        <authorList>
            <person name="Sun Q."/>
            <person name="Sedlacek I."/>
        </authorList>
    </citation>
    <scope>NUCLEOTIDE SEQUENCE</scope>
    <source>
        <strain evidence="1">CCM 7664</strain>
    </source>
</reference>
<evidence type="ECO:0000313" key="1">
    <source>
        <dbReference type="EMBL" id="GGI55653.1"/>
    </source>
</evidence>